<name>A0A7W4K7D5_9PROT</name>
<dbReference type="AlphaFoldDB" id="A0A7W4K7D5"/>
<dbReference type="Proteomes" id="UP000578030">
    <property type="component" value="Unassembled WGS sequence"/>
</dbReference>
<accession>A0A7W4K7D5</accession>
<keyword evidence="1" id="KW-0732">Signal</keyword>
<dbReference type="Pfam" id="PF18602">
    <property type="entry name" value="Rap1a"/>
    <property type="match status" value="1"/>
</dbReference>
<dbReference type="EMBL" id="JABEQM010000006">
    <property type="protein sequence ID" value="MBB2201663.1"/>
    <property type="molecule type" value="Genomic_DNA"/>
</dbReference>
<comment type="caution">
    <text evidence="3">The sequence shown here is derived from an EMBL/GenBank/DDBJ whole genome shotgun (WGS) entry which is preliminary data.</text>
</comment>
<protein>
    <recommendedName>
        <fullName evidence="2">Rap1a immunity protein domain-containing protein</fullName>
    </recommendedName>
</protein>
<evidence type="ECO:0000313" key="4">
    <source>
        <dbReference type="Proteomes" id="UP000578030"/>
    </source>
</evidence>
<keyword evidence="4" id="KW-1185">Reference proteome</keyword>
<dbReference type="InterPro" id="IPR041238">
    <property type="entry name" value="Rap1a"/>
</dbReference>
<organism evidence="3 4">
    <name type="scientific">Gluconacetobacter tumulisoli</name>
    <dbReference type="NCBI Taxonomy" id="1286189"/>
    <lineage>
        <taxon>Bacteria</taxon>
        <taxon>Pseudomonadati</taxon>
        <taxon>Pseudomonadota</taxon>
        <taxon>Alphaproteobacteria</taxon>
        <taxon>Acetobacterales</taxon>
        <taxon>Acetobacteraceae</taxon>
        <taxon>Gluconacetobacter</taxon>
    </lineage>
</organism>
<feature type="domain" description="Rap1a immunity protein" evidence="2">
    <location>
        <begin position="33"/>
        <end position="123"/>
    </location>
</feature>
<reference evidence="3 4" key="1">
    <citation type="submission" date="2020-04" db="EMBL/GenBank/DDBJ databases">
        <title>Description of novel Gluconacetobacter.</title>
        <authorList>
            <person name="Sombolestani A."/>
        </authorList>
    </citation>
    <scope>NUCLEOTIDE SEQUENCE [LARGE SCALE GENOMIC DNA]</scope>
    <source>
        <strain evidence="3 4">LMG 27802</strain>
    </source>
</reference>
<feature type="chain" id="PRO_5030685777" description="Rap1a immunity protein domain-containing protein" evidence="1">
    <location>
        <begin position="26"/>
        <end position="127"/>
    </location>
</feature>
<feature type="signal peptide" evidence="1">
    <location>
        <begin position="1"/>
        <end position="25"/>
    </location>
</feature>
<gene>
    <name evidence="3" type="ORF">HLH28_08765</name>
</gene>
<evidence type="ECO:0000259" key="2">
    <source>
        <dbReference type="Pfam" id="PF18602"/>
    </source>
</evidence>
<evidence type="ECO:0000256" key="1">
    <source>
        <dbReference type="SAM" id="SignalP"/>
    </source>
</evidence>
<evidence type="ECO:0000313" key="3">
    <source>
        <dbReference type="EMBL" id="MBB2201663.1"/>
    </source>
</evidence>
<proteinExistence type="predicted"/>
<dbReference type="RefSeq" id="WP_182957785.1">
    <property type="nucleotide sequence ID" value="NZ_JABEQM010000006.1"/>
</dbReference>
<sequence>MTTGRSTLLLAAGLALGLPAGSALAQRVSPLQGGRFLQLCTRAPSVGICDAYISGLADAVALTHVYDKNEGDKTAPTGFCVASGVSSAEMRTKVVTWLKGHSDQLTSPVGGLVFTALHESYPCGGSK</sequence>
<dbReference type="Gene3D" id="1.10.890.40">
    <property type="match status" value="1"/>
</dbReference>